<dbReference type="PANTHER" id="PTHR35337">
    <property type="entry name" value="SLR1478 PROTEIN"/>
    <property type="match status" value="1"/>
</dbReference>
<feature type="transmembrane region" description="Helical" evidence="1">
    <location>
        <begin position="289"/>
        <end position="309"/>
    </location>
</feature>
<name>A0ABX8RB69_9CLOT</name>
<keyword evidence="3" id="KW-1185">Reference proteome</keyword>
<dbReference type="PANTHER" id="PTHR35337:SF1">
    <property type="entry name" value="SLR1478 PROTEIN"/>
    <property type="match status" value="1"/>
</dbReference>
<keyword evidence="1" id="KW-0472">Membrane</keyword>
<feature type="transmembrane region" description="Helical" evidence="1">
    <location>
        <begin position="187"/>
        <end position="205"/>
    </location>
</feature>
<reference evidence="2" key="1">
    <citation type="submission" date="2021-07" db="EMBL/GenBank/DDBJ databases">
        <title>Complete genome sequence of Crassaminicella sp. 143-21, isolated from a deep-sea hydrothermal vent.</title>
        <authorList>
            <person name="Li X."/>
        </authorList>
    </citation>
    <scope>NUCLEOTIDE SEQUENCE</scope>
    <source>
        <strain evidence="2">143-21</strain>
    </source>
</reference>
<dbReference type="InterPro" id="IPR002798">
    <property type="entry name" value="SpoIIM-like"/>
</dbReference>
<dbReference type="RefSeq" id="WP_218282969.1">
    <property type="nucleotide sequence ID" value="NZ_CP078093.1"/>
</dbReference>
<proteinExistence type="predicted"/>
<feature type="transmembrane region" description="Helical" evidence="1">
    <location>
        <begin position="158"/>
        <end position="180"/>
    </location>
</feature>
<sequence length="313" mass="35845">MKENIFIKRNKIYWNELEEHIHLFSKNSISRISSEKIERFLYLFRSASHHLAYARTHYPKSKLEKYLNTLVGNAHHHLYTVKKNPWYDFKNYILRDFPNALRKHQLFILSSFLVFLFGAIISFIMVIYDSTNSLYFLPKNIIDTIDYSFKNRQWDYPLMSSIIMINNITVSLKAFVYGLFLGIGTIYILFINGCILGSLTGLVYLNGDLLKYTSLILPHGIIELTAIFIAGGAGLLLGKGLLIPGKYKRLDYLIKSGKEGVRLLLGCIIFLIIAAIIEGFFTPLDISPVIKLGFAGFTLLGLILYMVFLKSSK</sequence>
<gene>
    <name evidence="2" type="ORF">KVH43_00050</name>
</gene>
<organism evidence="2 3">
    <name type="scientific">Crassaminicella indica</name>
    <dbReference type="NCBI Taxonomy" id="2855394"/>
    <lineage>
        <taxon>Bacteria</taxon>
        <taxon>Bacillati</taxon>
        <taxon>Bacillota</taxon>
        <taxon>Clostridia</taxon>
        <taxon>Eubacteriales</taxon>
        <taxon>Clostridiaceae</taxon>
        <taxon>Crassaminicella</taxon>
    </lineage>
</organism>
<dbReference type="Proteomes" id="UP000886818">
    <property type="component" value="Chromosome"/>
</dbReference>
<dbReference type="EMBL" id="CP078093">
    <property type="protein sequence ID" value="QXM06273.1"/>
    <property type="molecule type" value="Genomic_DNA"/>
</dbReference>
<keyword evidence="1" id="KW-1133">Transmembrane helix</keyword>
<feature type="transmembrane region" description="Helical" evidence="1">
    <location>
        <begin position="106"/>
        <end position="128"/>
    </location>
</feature>
<protein>
    <submittedName>
        <fullName evidence="2">Stage II sporulation protein M</fullName>
    </submittedName>
</protein>
<keyword evidence="1" id="KW-0812">Transmembrane</keyword>
<feature type="transmembrane region" description="Helical" evidence="1">
    <location>
        <begin position="217"/>
        <end position="242"/>
    </location>
</feature>
<evidence type="ECO:0000313" key="3">
    <source>
        <dbReference type="Proteomes" id="UP000886818"/>
    </source>
</evidence>
<accession>A0ABX8RB69</accession>
<evidence type="ECO:0000313" key="2">
    <source>
        <dbReference type="EMBL" id="QXM06273.1"/>
    </source>
</evidence>
<evidence type="ECO:0000256" key="1">
    <source>
        <dbReference type="SAM" id="Phobius"/>
    </source>
</evidence>
<dbReference type="Pfam" id="PF01944">
    <property type="entry name" value="SpoIIM"/>
    <property type="match status" value="1"/>
</dbReference>
<feature type="transmembrane region" description="Helical" evidence="1">
    <location>
        <begin position="263"/>
        <end position="283"/>
    </location>
</feature>